<gene>
    <name evidence="2" type="ORF">P9H32_11720</name>
</gene>
<evidence type="ECO:0000313" key="3">
    <source>
        <dbReference type="Proteomes" id="UP001290861"/>
    </source>
</evidence>
<protein>
    <submittedName>
        <fullName evidence="2">Uncharacterized protein</fullName>
    </submittedName>
</protein>
<feature type="chain" id="PRO_5045568522" evidence="1">
    <location>
        <begin position="21"/>
        <end position="201"/>
    </location>
</feature>
<dbReference type="Proteomes" id="UP001290861">
    <property type="component" value="Unassembled WGS sequence"/>
</dbReference>
<keyword evidence="1" id="KW-0732">Signal</keyword>
<dbReference type="EMBL" id="JARVCO010000010">
    <property type="protein sequence ID" value="MDZ8119292.1"/>
    <property type="molecule type" value="Genomic_DNA"/>
</dbReference>
<name>A0ABU5MYL7_9BACT</name>
<comment type="caution">
    <text evidence="2">The sequence shown here is derived from an EMBL/GenBank/DDBJ whole genome shotgun (WGS) entry which is preliminary data.</text>
</comment>
<reference evidence="2 3" key="1">
    <citation type="journal article" date="2024" name="Appl. Environ. Microbiol.">
        <title>Pontiella agarivorans sp. nov., a novel marine anaerobic bacterium capable of degrading macroalgal polysaccharides and fixing nitrogen.</title>
        <authorList>
            <person name="Liu N."/>
            <person name="Kivenson V."/>
            <person name="Peng X."/>
            <person name="Cui Z."/>
            <person name="Lankiewicz T.S."/>
            <person name="Gosselin K.M."/>
            <person name="English C.J."/>
            <person name="Blair E.M."/>
            <person name="O'Malley M.A."/>
            <person name="Valentine D.L."/>
        </authorList>
    </citation>
    <scope>NUCLEOTIDE SEQUENCE [LARGE SCALE GENOMIC DNA]</scope>
    <source>
        <strain evidence="2 3">NLcol2</strain>
    </source>
</reference>
<evidence type="ECO:0000313" key="2">
    <source>
        <dbReference type="EMBL" id="MDZ8119292.1"/>
    </source>
</evidence>
<organism evidence="2 3">
    <name type="scientific">Pontiella agarivorans</name>
    <dbReference type="NCBI Taxonomy" id="3038953"/>
    <lineage>
        <taxon>Bacteria</taxon>
        <taxon>Pseudomonadati</taxon>
        <taxon>Kiritimatiellota</taxon>
        <taxon>Kiritimatiellia</taxon>
        <taxon>Kiritimatiellales</taxon>
        <taxon>Pontiellaceae</taxon>
        <taxon>Pontiella</taxon>
    </lineage>
</organism>
<feature type="signal peptide" evidence="1">
    <location>
        <begin position="1"/>
        <end position="20"/>
    </location>
</feature>
<sequence>MKKWAVLGFTALAAVSTSLAESKFPMRVDIDVSSKTRMEKMGAGMDGEVKVEKVQLRVKVRKSGGSNSADPVTAELYVIGKQLQTGYYGVIDVIKQEHHFDSKNDNSFEFESKMYSLPRTSGNVNVGGTYETYLVVIADKDGAVIDARSGRHIKDKGIAFIRELGPKTLFDRDGNVIGKFKPNREGFSAAAAAAMNPGNNY</sequence>
<accession>A0ABU5MYL7</accession>
<keyword evidence="3" id="KW-1185">Reference proteome</keyword>
<dbReference type="RefSeq" id="WP_322609076.1">
    <property type="nucleotide sequence ID" value="NZ_JARVCO010000010.1"/>
</dbReference>
<evidence type="ECO:0000256" key="1">
    <source>
        <dbReference type="SAM" id="SignalP"/>
    </source>
</evidence>
<proteinExistence type="predicted"/>